<dbReference type="Proteomes" id="UP000278222">
    <property type="component" value="Unassembled WGS sequence"/>
</dbReference>
<dbReference type="AlphaFoldDB" id="A0A3N1L0W4"/>
<organism evidence="1 2">
    <name type="scientific">Stella humosa</name>
    <dbReference type="NCBI Taxonomy" id="94"/>
    <lineage>
        <taxon>Bacteria</taxon>
        <taxon>Pseudomonadati</taxon>
        <taxon>Pseudomonadota</taxon>
        <taxon>Alphaproteobacteria</taxon>
        <taxon>Rhodospirillales</taxon>
        <taxon>Stellaceae</taxon>
        <taxon>Stella</taxon>
    </lineage>
</organism>
<keyword evidence="2" id="KW-1185">Reference proteome</keyword>
<gene>
    <name evidence="1" type="ORF">EDC65_3975</name>
</gene>
<proteinExistence type="predicted"/>
<comment type="caution">
    <text evidence="1">The sequence shown here is derived from an EMBL/GenBank/DDBJ whole genome shotgun (WGS) entry which is preliminary data.</text>
</comment>
<dbReference type="RefSeq" id="WP_142235869.1">
    <property type="nucleotide sequence ID" value="NZ_AP019700.1"/>
</dbReference>
<dbReference type="OrthoDB" id="8448536at2"/>
<evidence type="ECO:0000313" key="2">
    <source>
        <dbReference type="Proteomes" id="UP000278222"/>
    </source>
</evidence>
<evidence type="ECO:0000313" key="1">
    <source>
        <dbReference type="EMBL" id="ROP84620.1"/>
    </source>
</evidence>
<sequence length="289" mass="30176">MSLSERAGLLLVAAGLMAGCQPLPRPLADLAVPGPELLNLPGRGGLAVLEVEGLTGQRASGFAQALAEALQSREVPAIAGAGMRESVFLIGRVSTRDIGGDGLEIDWEWELVDDKGTTIDRREERDVMMRRDWEWAGAKALAARAAPAVAALYEGQMPQPQPPEAKPLIFLAGITGAPGDGGRTLPRALATVIEGRQMTPTTDRAAATAIVTGSMSVKPAARGKEQVEISWRVTRANGEEVGVVSQANEIPAGSLKGPWGEVAGFVALAAADGIVDLVRRIPATKPASR</sequence>
<dbReference type="PROSITE" id="PS51257">
    <property type="entry name" value="PROKAR_LIPOPROTEIN"/>
    <property type="match status" value="1"/>
</dbReference>
<reference evidence="1 2" key="1">
    <citation type="submission" date="2018-11" db="EMBL/GenBank/DDBJ databases">
        <title>Genomic Encyclopedia of Type Strains, Phase IV (KMG-IV): sequencing the most valuable type-strain genomes for metagenomic binning, comparative biology and taxonomic classification.</title>
        <authorList>
            <person name="Goeker M."/>
        </authorList>
    </citation>
    <scope>NUCLEOTIDE SEQUENCE [LARGE SCALE GENOMIC DNA]</scope>
    <source>
        <strain evidence="1 2">DSM 5900</strain>
    </source>
</reference>
<dbReference type="EMBL" id="RJKX01000015">
    <property type="protein sequence ID" value="ROP84620.1"/>
    <property type="molecule type" value="Genomic_DNA"/>
</dbReference>
<protein>
    <submittedName>
        <fullName evidence="1">Uncharacterized protein</fullName>
    </submittedName>
</protein>
<name>A0A3N1L0W4_9PROT</name>
<accession>A0A3N1L0W4</accession>